<evidence type="ECO:0000256" key="17">
    <source>
        <dbReference type="ARBA" id="ARBA00023157"/>
    </source>
</evidence>
<dbReference type="AlphaFoldDB" id="A0A7R8X301"/>
<comment type="similarity">
    <text evidence="4 19">Belongs to the peptidase M14 family.</text>
</comment>
<evidence type="ECO:0000256" key="7">
    <source>
        <dbReference type="ARBA" id="ARBA00022645"/>
    </source>
</evidence>
<dbReference type="Pfam" id="PF10271">
    <property type="entry name" value="Tmp39"/>
    <property type="match status" value="1"/>
</dbReference>
<evidence type="ECO:0000256" key="11">
    <source>
        <dbReference type="ARBA" id="ARBA00022729"/>
    </source>
</evidence>
<dbReference type="GO" id="GO:0004181">
    <property type="term" value="F:metallocarboxypeptidase activity"/>
    <property type="evidence" value="ECO:0007669"/>
    <property type="project" value="InterPro"/>
</dbReference>
<evidence type="ECO:0000313" key="23">
    <source>
        <dbReference type="Proteomes" id="UP000677054"/>
    </source>
</evidence>
<dbReference type="EMBL" id="CAJPEV010000174">
    <property type="protein sequence ID" value="CAG0881815.1"/>
    <property type="molecule type" value="Genomic_DNA"/>
</dbReference>
<dbReference type="Gene3D" id="3.40.630.10">
    <property type="entry name" value="Zn peptidases"/>
    <property type="match status" value="1"/>
</dbReference>
<comment type="function">
    <text evidence="18">Involved in the digestion of the blood meal.</text>
</comment>
<keyword evidence="13" id="KW-0862">Zinc</keyword>
<evidence type="ECO:0000256" key="14">
    <source>
        <dbReference type="ARBA" id="ARBA00022989"/>
    </source>
</evidence>
<keyword evidence="14 20" id="KW-1133">Transmembrane helix</keyword>
<evidence type="ECO:0000256" key="15">
    <source>
        <dbReference type="ARBA" id="ARBA00023049"/>
    </source>
</evidence>
<dbReference type="GO" id="GO:0005615">
    <property type="term" value="C:extracellular space"/>
    <property type="evidence" value="ECO:0007669"/>
    <property type="project" value="TreeGrafter"/>
</dbReference>
<evidence type="ECO:0000256" key="8">
    <source>
        <dbReference type="ARBA" id="ARBA00022670"/>
    </source>
</evidence>
<keyword evidence="7" id="KW-0121">Carboxypeptidase</keyword>
<dbReference type="InterPro" id="IPR019397">
    <property type="entry name" value="Uncharacterised_TMEM39"/>
</dbReference>
<dbReference type="EMBL" id="LR899691">
    <property type="protein sequence ID" value="CAD7241765.1"/>
    <property type="molecule type" value="Genomic_DNA"/>
</dbReference>
<dbReference type="OrthoDB" id="3626597at2759"/>
<dbReference type="PROSITE" id="PS52035">
    <property type="entry name" value="PEPTIDASE_M14"/>
    <property type="match status" value="1"/>
</dbReference>
<dbReference type="Pfam" id="PF02244">
    <property type="entry name" value="Propep_M14"/>
    <property type="match status" value="1"/>
</dbReference>
<evidence type="ECO:0000256" key="13">
    <source>
        <dbReference type="ARBA" id="ARBA00022833"/>
    </source>
</evidence>
<sequence length="648" mass="74258">MLLAYELAWCPRNRFGAKQNFYLIDPYLVYFIATLLCRRLIWQVIQGLTTLILPSSISKHVLEFLKLFVIGAIVGNLLWCTYHIFQNHPVMNFCYLFYPFAVYVILFWPCMNAFFDLIPSCEPREDRVKTSKAGLYHTCSSSPQTIRGEVEMLKGDFNLRMRHVLFNSLLNAYYVGFLPCCFAQTALHYDVTWATLHLAYIWVSCFIFHMIHCYPPRYCDTLHRAALHLGRWSKVEGRHAYLPYALHNVIRVHAPDEAVLSRILDDLDLISPVDVWRWRRESVDFMIAPAALHHLIAQLHDSHISYEILIPNVQRLLDSEKAAPKGSKMDWISYHRLADASPHPSIHEYMDTLAADYSHMVEVFSIGTSTMGHDLMVMKVSTGNATRSFWIDGGIHAREWISPATSTYIMREFVENYDVHKDVVDLYDWYFLPVVNPDGYEYSQTENRLWRKTRSDHDSPSGCIGVDSNRNFDFHWMESGASSDKCSEIYAGPEAESEPENRAIRDFLMQFVEDTGVSSFEVLLSLHSYGQLWLSPWGYADIKPEDYSDLEELGLVGVEAIFQVHGLEYTFGTSPDVLYLSSGGTKDWSKGVAGIKYSYTIELRDTGFHGFVLPPEEIIPTGEEILSAVKACALHLQGKGRTMAQPHV</sequence>
<evidence type="ECO:0000256" key="5">
    <source>
        <dbReference type="ARBA" id="ARBA00010737"/>
    </source>
</evidence>
<dbReference type="CDD" id="cd03860">
    <property type="entry name" value="M14_CP_A-B_like"/>
    <property type="match status" value="1"/>
</dbReference>
<dbReference type="GO" id="GO:0016020">
    <property type="term" value="C:membrane"/>
    <property type="evidence" value="ECO:0007669"/>
    <property type="project" value="UniProtKB-SubCell"/>
</dbReference>
<comment type="similarity">
    <text evidence="5">Belongs to the TMEM39 family.</text>
</comment>
<dbReference type="PRINTS" id="PR00765">
    <property type="entry name" value="CRBOXYPTASEA"/>
</dbReference>
<comment type="subcellular location">
    <subcellularLocation>
        <location evidence="2">Membrane</location>
        <topology evidence="2">Multi-pass membrane protein</topology>
    </subcellularLocation>
    <subcellularLocation>
        <location evidence="3">Secreted</location>
    </subcellularLocation>
</comment>
<keyword evidence="12" id="KW-0378">Hydrolase</keyword>
<keyword evidence="11" id="KW-0732">Signal</keyword>
<keyword evidence="8" id="KW-0645">Protease</keyword>
<evidence type="ECO:0000256" key="9">
    <source>
        <dbReference type="ARBA" id="ARBA00022692"/>
    </source>
</evidence>
<dbReference type="GO" id="GO:0006508">
    <property type="term" value="P:proteolysis"/>
    <property type="evidence" value="ECO:0007669"/>
    <property type="project" value="UniProtKB-KW"/>
</dbReference>
<dbReference type="SMART" id="SM00631">
    <property type="entry name" value="Zn_pept"/>
    <property type="match status" value="1"/>
</dbReference>
<dbReference type="InterPro" id="IPR003146">
    <property type="entry name" value="M14A_act_pep"/>
</dbReference>
<evidence type="ECO:0000256" key="12">
    <source>
        <dbReference type="ARBA" id="ARBA00022801"/>
    </source>
</evidence>
<evidence type="ECO:0000256" key="4">
    <source>
        <dbReference type="ARBA" id="ARBA00005988"/>
    </source>
</evidence>
<accession>A0A7R8X301</accession>
<keyword evidence="15" id="KW-0482">Metalloprotease</keyword>
<feature type="domain" description="Peptidase M14" evidence="21">
    <location>
        <begin position="333"/>
        <end position="636"/>
    </location>
</feature>
<keyword evidence="10" id="KW-0479">Metal-binding</keyword>
<dbReference type="PANTHER" id="PTHR11705">
    <property type="entry name" value="PROTEASE FAMILY M14 CARBOXYPEPTIDASE A,B"/>
    <property type="match status" value="1"/>
</dbReference>
<feature type="transmembrane region" description="Helical" evidence="20">
    <location>
        <begin position="27"/>
        <end position="53"/>
    </location>
</feature>
<dbReference type="InterPro" id="IPR036990">
    <property type="entry name" value="M14A-like_propep"/>
</dbReference>
<dbReference type="Gene3D" id="3.30.70.340">
    <property type="entry name" value="Metallocarboxypeptidase-like"/>
    <property type="match status" value="1"/>
</dbReference>
<reference evidence="22" key="1">
    <citation type="submission" date="2020-11" db="EMBL/GenBank/DDBJ databases">
        <authorList>
            <person name="Tran Van P."/>
        </authorList>
    </citation>
    <scope>NUCLEOTIDE SEQUENCE</scope>
</reference>
<dbReference type="GO" id="GO:0008270">
    <property type="term" value="F:zinc ion binding"/>
    <property type="evidence" value="ECO:0007669"/>
    <property type="project" value="InterPro"/>
</dbReference>
<organism evidence="22">
    <name type="scientific">Darwinula stevensoni</name>
    <dbReference type="NCBI Taxonomy" id="69355"/>
    <lineage>
        <taxon>Eukaryota</taxon>
        <taxon>Metazoa</taxon>
        <taxon>Ecdysozoa</taxon>
        <taxon>Arthropoda</taxon>
        <taxon>Crustacea</taxon>
        <taxon>Oligostraca</taxon>
        <taxon>Ostracoda</taxon>
        <taxon>Podocopa</taxon>
        <taxon>Podocopida</taxon>
        <taxon>Darwinulocopina</taxon>
        <taxon>Darwinuloidea</taxon>
        <taxon>Darwinulidae</taxon>
        <taxon>Darwinula</taxon>
    </lineage>
</organism>
<keyword evidence="17" id="KW-1015">Disulfide bond</keyword>
<feature type="transmembrane region" description="Helical" evidence="20">
    <location>
        <begin position="97"/>
        <end position="118"/>
    </location>
</feature>
<keyword evidence="23" id="KW-1185">Reference proteome</keyword>
<evidence type="ECO:0000256" key="20">
    <source>
        <dbReference type="SAM" id="Phobius"/>
    </source>
</evidence>
<feature type="transmembrane region" description="Helical" evidence="20">
    <location>
        <begin position="65"/>
        <end position="85"/>
    </location>
</feature>
<keyword evidence="9 20" id="KW-0812">Transmembrane</keyword>
<gene>
    <name evidence="22" type="ORF">DSTB1V02_LOCUS1745</name>
</gene>
<comment type="cofactor">
    <cofactor evidence="1">
        <name>Zn(2+)</name>
        <dbReference type="ChEBI" id="CHEBI:29105"/>
    </cofactor>
</comment>
<dbReference type="SUPFAM" id="SSF53187">
    <property type="entry name" value="Zn-dependent exopeptidases"/>
    <property type="match status" value="1"/>
</dbReference>
<evidence type="ECO:0000256" key="3">
    <source>
        <dbReference type="ARBA" id="ARBA00004613"/>
    </source>
</evidence>
<evidence type="ECO:0000256" key="1">
    <source>
        <dbReference type="ARBA" id="ARBA00001947"/>
    </source>
</evidence>
<evidence type="ECO:0000256" key="6">
    <source>
        <dbReference type="ARBA" id="ARBA00022525"/>
    </source>
</evidence>
<dbReference type="Proteomes" id="UP000677054">
    <property type="component" value="Unassembled WGS sequence"/>
</dbReference>
<evidence type="ECO:0000259" key="21">
    <source>
        <dbReference type="PROSITE" id="PS52035"/>
    </source>
</evidence>
<name>A0A7R8X301_9CRUS</name>
<dbReference type="InterPro" id="IPR000834">
    <property type="entry name" value="Peptidase_M14"/>
</dbReference>
<evidence type="ECO:0000313" key="22">
    <source>
        <dbReference type="EMBL" id="CAD7241765.1"/>
    </source>
</evidence>
<protein>
    <recommendedName>
        <fullName evidence="21">Peptidase M14 domain-containing protein</fullName>
    </recommendedName>
</protein>
<evidence type="ECO:0000256" key="19">
    <source>
        <dbReference type="PROSITE-ProRule" id="PRU01379"/>
    </source>
</evidence>
<dbReference type="PANTHER" id="PTHR11705:SF91">
    <property type="entry name" value="FI01817P-RELATED"/>
    <property type="match status" value="1"/>
</dbReference>
<evidence type="ECO:0000256" key="2">
    <source>
        <dbReference type="ARBA" id="ARBA00004141"/>
    </source>
</evidence>
<keyword evidence="16 20" id="KW-0472">Membrane</keyword>
<evidence type="ECO:0000256" key="16">
    <source>
        <dbReference type="ARBA" id="ARBA00023136"/>
    </source>
</evidence>
<keyword evidence="6" id="KW-0964">Secreted</keyword>
<dbReference type="SUPFAM" id="SSF54897">
    <property type="entry name" value="Protease propeptides/inhibitors"/>
    <property type="match status" value="1"/>
</dbReference>
<proteinExistence type="inferred from homology"/>
<dbReference type="FunFam" id="3.40.630.10:FF:000040">
    <property type="entry name" value="zinc carboxypeptidase"/>
    <property type="match status" value="1"/>
</dbReference>
<feature type="active site" description="Proton donor/acceptor" evidence="19">
    <location>
        <position position="602"/>
    </location>
</feature>
<evidence type="ECO:0000256" key="18">
    <source>
        <dbReference type="ARBA" id="ARBA00057299"/>
    </source>
</evidence>
<evidence type="ECO:0000256" key="10">
    <source>
        <dbReference type="ARBA" id="ARBA00022723"/>
    </source>
</evidence>
<dbReference type="Pfam" id="PF00246">
    <property type="entry name" value="Peptidase_M14"/>
    <property type="match status" value="1"/>
</dbReference>